<dbReference type="RefSeq" id="WP_253579464.1">
    <property type="nucleotide sequence ID" value="NZ_JAMFTQ010000020.1"/>
</dbReference>
<feature type="domain" description="N-acetyltransferase" evidence="1">
    <location>
        <begin position="108"/>
        <end position="179"/>
    </location>
</feature>
<evidence type="ECO:0000313" key="3">
    <source>
        <dbReference type="Proteomes" id="UP001204000"/>
    </source>
</evidence>
<reference evidence="2" key="1">
    <citation type="submission" date="2022-05" db="EMBL/GenBank/DDBJ databases">
        <title>Corynebacterium sp. TA-R-1 sp. nov., isolated from human feces.</title>
        <authorList>
            <person name="Shamsuzzaman M."/>
            <person name="Dahal R.H."/>
        </authorList>
    </citation>
    <scope>NUCLEOTIDE SEQUENCE</scope>
    <source>
        <strain evidence="2">TA-R-1</strain>
    </source>
</reference>
<dbReference type="SUPFAM" id="SSF55729">
    <property type="entry name" value="Acyl-CoA N-acyltransferases (Nat)"/>
    <property type="match status" value="1"/>
</dbReference>
<protein>
    <submittedName>
        <fullName evidence="2">GNAT family N-acetyltransferase</fullName>
    </submittedName>
</protein>
<accession>A0ABT1G4C2</accession>
<dbReference type="InterPro" id="IPR016181">
    <property type="entry name" value="Acyl_CoA_acyltransferase"/>
</dbReference>
<organism evidence="2 3">
    <name type="scientific">Corynebacterium stercoris</name>
    <dbReference type="NCBI Taxonomy" id="2943490"/>
    <lineage>
        <taxon>Bacteria</taxon>
        <taxon>Bacillati</taxon>
        <taxon>Actinomycetota</taxon>
        <taxon>Actinomycetes</taxon>
        <taxon>Mycobacteriales</taxon>
        <taxon>Corynebacteriaceae</taxon>
        <taxon>Corynebacterium</taxon>
    </lineage>
</organism>
<sequence>MAQTPHDTASPLLGHDYGVLEISVVEGPGFAAALAASDTYPGGEAAWERETEQFSALLTAASRDYPRGELRMDTIEWDLDRITDAGARLMDRGGQQLTGIARVQDANGEPTIVGLCEAVHYSSDDDAVCELGLIYVLPEYRERDIGTALIGGTIARARAVWEDLETIYISYPADSPAARAITARIGAEAVSSTTAWQQLPSGDLPSGD</sequence>
<evidence type="ECO:0000313" key="2">
    <source>
        <dbReference type="EMBL" id="MCP1388657.1"/>
    </source>
</evidence>
<dbReference type="CDD" id="cd04301">
    <property type="entry name" value="NAT_SF"/>
    <property type="match status" value="1"/>
</dbReference>
<name>A0ABT1G4C2_9CORY</name>
<keyword evidence="3" id="KW-1185">Reference proteome</keyword>
<proteinExistence type="predicted"/>
<dbReference type="Proteomes" id="UP001204000">
    <property type="component" value="Unassembled WGS sequence"/>
</dbReference>
<dbReference type="Pfam" id="PF00583">
    <property type="entry name" value="Acetyltransf_1"/>
    <property type="match status" value="1"/>
</dbReference>
<comment type="caution">
    <text evidence="2">The sequence shown here is derived from an EMBL/GenBank/DDBJ whole genome shotgun (WGS) entry which is preliminary data.</text>
</comment>
<dbReference type="Gene3D" id="3.40.630.30">
    <property type="match status" value="1"/>
</dbReference>
<gene>
    <name evidence="2" type="ORF">M5J20_10775</name>
</gene>
<dbReference type="EMBL" id="JAMFTQ010000020">
    <property type="protein sequence ID" value="MCP1388657.1"/>
    <property type="molecule type" value="Genomic_DNA"/>
</dbReference>
<evidence type="ECO:0000259" key="1">
    <source>
        <dbReference type="Pfam" id="PF00583"/>
    </source>
</evidence>
<dbReference type="InterPro" id="IPR000182">
    <property type="entry name" value="GNAT_dom"/>
</dbReference>